<comment type="caution">
    <text evidence="8">The sequence shown here is derived from an EMBL/GenBank/DDBJ whole genome shotgun (WGS) entry which is preliminary data.</text>
</comment>
<dbReference type="GO" id="GO:0004673">
    <property type="term" value="F:protein histidine kinase activity"/>
    <property type="evidence" value="ECO:0007669"/>
    <property type="project" value="UniProtKB-EC"/>
</dbReference>
<keyword evidence="9" id="KW-1185">Reference proteome</keyword>
<dbReference type="NCBIfam" id="TIGR00229">
    <property type="entry name" value="sensory_box"/>
    <property type="match status" value="1"/>
</dbReference>
<keyword evidence="5" id="KW-0418">Kinase</keyword>
<protein>
    <recommendedName>
        <fullName evidence="2">histidine kinase</fullName>
        <ecNumber evidence="2">2.7.13.3</ecNumber>
    </recommendedName>
</protein>
<dbReference type="InterPro" id="IPR013767">
    <property type="entry name" value="PAS_fold"/>
</dbReference>
<keyword evidence="3" id="KW-0597">Phosphoprotein</keyword>
<gene>
    <name evidence="8" type="ORF">HK103_001815</name>
</gene>
<dbReference type="SUPFAM" id="SSF55785">
    <property type="entry name" value="PYP-like sensor domain (PAS domain)"/>
    <property type="match status" value="2"/>
</dbReference>
<name>A0AAD5UDS6_9FUNG</name>
<dbReference type="CDD" id="cd00130">
    <property type="entry name" value="PAS"/>
    <property type="match status" value="2"/>
</dbReference>
<dbReference type="SMART" id="SM00091">
    <property type="entry name" value="PAS"/>
    <property type="match status" value="1"/>
</dbReference>
<evidence type="ECO:0000256" key="5">
    <source>
        <dbReference type="ARBA" id="ARBA00022777"/>
    </source>
</evidence>
<dbReference type="EC" id="2.7.13.3" evidence="2"/>
<sequence>LCYEKDYSMVQEAFERTKAKKSVLDFKFRLKGKDGKFRWFHCSGSPIIDTNGKVISFYGLCKDINDAEQTAQEMVLLPESLPQMIWKVDPQGNVLYCNSRFTKYVGAPPGAMLNVFDKEVVHPEDYNASFNAFAEGNRTKKTFVVKRRLKCGNGTFASFVTKGTPILNDIQELVGWYGTCTPEE</sequence>
<evidence type="ECO:0000313" key="9">
    <source>
        <dbReference type="Proteomes" id="UP001210925"/>
    </source>
</evidence>
<accession>A0AAD5UDS6</accession>
<dbReference type="Proteomes" id="UP001210925">
    <property type="component" value="Unassembled WGS sequence"/>
</dbReference>
<keyword evidence="4" id="KW-0808">Transferase</keyword>
<feature type="domain" description="PAC" evidence="7">
    <location>
        <begin position="24"/>
        <end position="76"/>
    </location>
</feature>
<dbReference type="InterPro" id="IPR035965">
    <property type="entry name" value="PAS-like_dom_sf"/>
</dbReference>
<dbReference type="InterPro" id="IPR000700">
    <property type="entry name" value="PAS-assoc_C"/>
</dbReference>
<evidence type="ECO:0000256" key="3">
    <source>
        <dbReference type="ARBA" id="ARBA00022553"/>
    </source>
</evidence>
<dbReference type="GO" id="GO:0006355">
    <property type="term" value="P:regulation of DNA-templated transcription"/>
    <property type="evidence" value="ECO:0007669"/>
    <property type="project" value="InterPro"/>
</dbReference>
<dbReference type="InterPro" id="IPR001610">
    <property type="entry name" value="PAC"/>
</dbReference>
<evidence type="ECO:0000313" key="8">
    <source>
        <dbReference type="EMBL" id="KAJ3252162.1"/>
    </source>
</evidence>
<evidence type="ECO:0000259" key="6">
    <source>
        <dbReference type="PROSITE" id="PS50112"/>
    </source>
</evidence>
<evidence type="ECO:0000256" key="2">
    <source>
        <dbReference type="ARBA" id="ARBA00012438"/>
    </source>
</evidence>
<organism evidence="8 9">
    <name type="scientific">Boothiomyces macroporosus</name>
    <dbReference type="NCBI Taxonomy" id="261099"/>
    <lineage>
        <taxon>Eukaryota</taxon>
        <taxon>Fungi</taxon>
        <taxon>Fungi incertae sedis</taxon>
        <taxon>Chytridiomycota</taxon>
        <taxon>Chytridiomycota incertae sedis</taxon>
        <taxon>Chytridiomycetes</taxon>
        <taxon>Rhizophydiales</taxon>
        <taxon>Terramycetaceae</taxon>
        <taxon>Boothiomyces</taxon>
    </lineage>
</organism>
<dbReference type="EMBL" id="JADGKB010000152">
    <property type="protein sequence ID" value="KAJ3252162.1"/>
    <property type="molecule type" value="Genomic_DNA"/>
</dbReference>
<dbReference type="Pfam" id="PF00989">
    <property type="entry name" value="PAS"/>
    <property type="match status" value="1"/>
</dbReference>
<feature type="domain" description="PAS" evidence="6">
    <location>
        <begin position="70"/>
        <end position="125"/>
    </location>
</feature>
<feature type="non-terminal residue" evidence="8">
    <location>
        <position position="1"/>
    </location>
</feature>
<dbReference type="PROSITE" id="PS50113">
    <property type="entry name" value="PAC"/>
    <property type="match status" value="1"/>
</dbReference>
<proteinExistence type="predicted"/>
<dbReference type="InterPro" id="IPR013655">
    <property type="entry name" value="PAS_fold_3"/>
</dbReference>
<dbReference type="Gene3D" id="3.30.450.20">
    <property type="entry name" value="PAS domain"/>
    <property type="match status" value="2"/>
</dbReference>
<dbReference type="SMART" id="SM00086">
    <property type="entry name" value="PAC"/>
    <property type="match status" value="1"/>
</dbReference>
<reference evidence="8" key="1">
    <citation type="submission" date="2020-05" db="EMBL/GenBank/DDBJ databases">
        <title>Phylogenomic resolution of chytrid fungi.</title>
        <authorList>
            <person name="Stajich J.E."/>
            <person name="Amses K."/>
            <person name="Simmons R."/>
            <person name="Seto K."/>
            <person name="Myers J."/>
            <person name="Bonds A."/>
            <person name="Quandt C.A."/>
            <person name="Barry K."/>
            <person name="Liu P."/>
            <person name="Grigoriev I."/>
            <person name="Longcore J.E."/>
            <person name="James T.Y."/>
        </authorList>
    </citation>
    <scope>NUCLEOTIDE SEQUENCE</scope>
    <source>
        <strain evidence="8">PLAUS21</strain>
    </source>
</reference>
<dbReference type="AlphaFoldDB" id="A0AAD5UDS6"/>
<evidence type="ECO:0000259" key="7">
    <source>
        <dbReference type="PROSITE" id="PS50113"/>
    </source>
</evidence>
<dbReference type="PANTHER" id="PTHR43304">
    <property type="entry name" value="PHYTOCHROME-LIKE PROTEIN CPH1"/>
    <property type="match status" value="1"/>
</dbReference>
<dbReference type="InterPro" id="IPR052162">
    <property type="entry name" value="Sensor_kinase/Photoreceptor"/>
</dbReference>
<comment type="catalytic activity">
    <reaction evidence="1">
        <text>ATP + protein L-histidine = ADP + protein N-phospho-L-histidine.</text>
        <dbReference type="EC" id="2.7.13.3"/>
    </reaction>
</comment>
<dbReference type="Pfam" id="PF08447">
    <property type="entry name" value="PAS_3"/>
    <property type="match status" value="1"/>
</dbReference>
<evidence type="ECO:0000256" key="4">
    <source>
        <dbReference type="ARBA" id="ARBA00022679"/>
    </source>
</evidence>
<evidence type="ECO:0000256" key="1">
    <source>
        <dbReference type="ARBA" id="ARBA00000085"/>
    </source>
</evidence>
<dbReference type="PROSITE" id="PS50112">
    <property type="entry name" value="PAS"/>
    <property type="match status" value="1"/>
</dbReference>
<dbReference type="InterPro" id="IPR000014">
    <property type="entry name" value="PAS"/>
</dbReference>
<dbReference type="PANTHER" id="PTHR43304:SF1">
    <property type="entry name" value="PAC DOMAIN-CONTAINING PROTEIN"/>
    <property type="match status" value="1"/>
</dbReference>